<evidence type="ECO:0000256" key="1">
    <source>
        <dbReference type="PROSITE-ProRule" id="PRU00176"/>
    </source>
</evidence>
<feature type="compositionally biased region" description="Basic and acidic residues" evidence="2">
    <location>
        <begin position="1"/>
        <end position="10"/>
    </location>
</feature>
<dbReference type="PANTHER" id="PTHR34427">
    <property type="entry name" value="DUF4283 DOMAIN PROTEIN"/>
    <property type="match status" value="1"/>
</dbReference>
<dbReference type="Proteomes" id="UP000242715">
    <property type="component" value="Unassembled WGS sequence"/>
</dbReference>
<dbReference type="PANTHER" id="PTHR34427:SF5">
    <property type="entry name" value="DUF4283 DOMAIN-CONTAINING PROTEIN"/>
    <property type="match status" value="1"/>
</dbReference>
<feature type="region of interest" description="Disordered" evidence="2">
    <location>
        <begin position="669"/>
        <end position="697"/>
    </location>
</feature>
<accession>A0A2Z6PAW4</accession>
<evidence type="ECO:0000256" key="2">
    <source>
        <dbReference type="SAM" id="MobiDB-lite"/>
    </source>
</evidence>
<dbReference type="OrthoDB" id="1735730at2759"/>
<feature type="compositionally biased region" description="Low complexity" evidence="2">
    <location>
        <begin position="669"/>
        <end position="691"/>
    </location>
</feature>
<dbReference type="AlphaFoldDB" id="A0A2Z6PAW4"/>
<feature type="region of interest" description="Disordered" evidence="2">
    <location>
        <begin position="1"/>
        <end position="24"/>
    </location>
</feature>
<evidence type="ECO:0000259" key="3">
    <source>
        <dbReference type="PROSITE" id="PS50102"/>
    </source>
</evidence>
<dbReference type="EMBL" id="DF973792">
    <property type="protein sequence ID" value="GAU40167.1"/>
    <property type="molecule type" value="Genomic_DNA"/>
</dbReference>
<dbReference type="GO" id="GO:0003723">
    <property type="term" value="F:RNA binding"/>
    <property type="evidence" value="ECO:0007669"/>
    <property type="project" value="UniProtKB-UniRule"/>
</dbReference>
<dbReference type="InterPro" id="IPR012677">
    <property type="entry name" value="Nucleotide-bd_a/b_plait_sf"/>
</dbReference>
<organism evidence="4 5">
    <name type="scientific">Trifolium subterraneum</name>
    <name type="common">Subterranean clover</name>
    <dbReference type="NCBI Taxonomy" id="3900"/>
    <lineage>
        <taxon>Eukaryota</taxon>
        <taxon>Viridiplantae</taxon>
        <taxon>Streptophyta</taxon>
        <taxon>Embryophyta</taxon>
        <taxon>Tracheophyta</taxon>
        <taxon>Spermatophyta</taxon>
        <taxon>Magnoliopsida</taxon>
        <taxon>eudicotyledons</taxon>
        <taxon>Gunneridae</taxon>
        <taxon>Pentapetalae</taxon>
        <taxon>rosids</taxon>
        <taxon>fabids</taxon>
        <taxon>Fabales</taxon>
        <taxon>Fabaceae</taxon>
        <taxon>Papilionoideae</taxon>
        <taxon>50 kb inversion clade</taxon>
        <taxon>NPAAA clade</taxon>
        <taxon>Hologalegina</taxon>
        <taxon>IRL clade</taxon>
        <taxon>Trifolieae</taxon>
        <taxon>Trifolium</taxon>
    </lineage>
</organism>
<name>A0A2Z6PAW4_TRISU</name>
<gene>
    <name evidence="4" type="ORF">TSUD_292730</name>
</gene>
<dbReference type="CDD" id="cd00590">
    <property type="entry name" value="RRM_SF"/>
    <property type="match status" value="1"/>
</dbReference>
<dbReference type="PROSITE" id="PS50102">
    <property type="entry name" value="RRM"/>
    <property type="match status" value="1"/>
</dbReference>
<dbReference type="Pfam" id="PF00076">
    <property type="entry name" value="RRM_1"/>
    <property type="match status" value="1"/>
</dbReference>
<feature type="domain" description="RRM" evidence="3">
    <location>
        <begin position="35"/>
        <end position="112"/>
    </location>
</feature>
<dbReference type="SMART" id="SM00360">
    <property type="entry name" value="RRM"/>
    <property type="match status" value="1"/>
</dbReference>
<dbReference type="SUPFAM" id="SSF54928">
    <property type="entry name" value="RNA-binding domain, RBD"/>
    <property type="match status" value="1"/>
</dbReference>
<sequence length="890" mass="97981">MRENLEREGVGKGQGGEGSRARPRGFVHRLDQETTSFFFTNFPEDAKVVDLWSRFGRFGRVGEVYIPKKVDKQGRQFGFVKFRDVSDARELLRTISDIWMGSFKLRVNLAKFRKNNQPEATGEQRKGLLMGQKTTQVDKSFKNALMAVDSEDGSGGYHQGNMAGAQTRPEVVWEVEVEDEVMSKLSGAYVGYLVDDKEAITIQNQFRMDGLQYLKVCVLGFMKILLWSDKVGEVKEVVESVGWWCSLFEKVVPWSPALVSNQRVTWIRYYGVPLHAWGIDLFRALAFKFGRFIDIDEQTKLMSKCDVARVKILSGESRLIDASMAVKVQGQRFDIRIVEESGGWTDGGCPSGKRIGVEDDFSSKASSHGGVSVVAVAEGFSETGSDADVSESCQVLLEVEKRGGGGNDVDGVLGRLKGSVGEKSAGTDRFEERGDVGPTAEQGGVVEVIGPAHRVEGEVCGNFKKRGVEVQGRGVPKFLRTKKGDLDVFGPSNSGPLNQVLVDKSGGVKEVGFTQAHSMDSLESSGVHPDLAGGAESYLGRGKEVNGFQFRSKRVLKKHSTTKHPTTMNFPLKMLRKLSGSFYGIKKGRKRKGPYLARRSKSVDVLPSSSDSIHCSSVVRTNHEVFDNTNLAPTGFELEIVLPLQQAEGRNSSPSDLVAVSRAGVTVEGEGSVVGDSTSSGGQNSNSASGQPMSRENKFSLSRVLEPSEEVRCAVEGVCFFMATVMGPAANQRQSAEAEDFASSANYVCDLWYRHRDECPSVSSLRLCGQVRMSLDVEGSTSFPEFCFQGFDLKRLQSGAMLSHNQRNSWCLLPWSLWNSRNQNLWEETTKNSAAVGDRTSKFLQQRHVANQLAERPDNGSLPPVQSRWTKPPAVWFWRSSNGFGSNIKD</sequence>
<evidence type="ECO:0000313" key="4">
    <source>
        <dbReference type="EMBL" id="GAU40167.1"/>
    </source>
</evidence>
<keyword evidence="1" id="KW-0694">RNA-binding</keyword>
<dbReference type="InterPro" id="IPR035979">
    <property type="entry name" value="RBD_domain_sf"/>
</dbReference>
<dbReference type="InterPro" id="IPR000504">
    <property type="entry name" value="RRM_dom"/>
</dbReference>
<evidence type="ECO:0000313" key="5">
    <source>
        <dbReference type="Proteomes" id="UP000242715"/>
    </source>
</evidence>
<proteinExistence type="predicted"/>
<reference evidence="5" key="1">
    <citation type="journal article" date="2017" name="Front. Plant Sci.">
        <title>Climate Clever Clovers: New Paradigm to Reduce the Environmental Footprint of Ruminants by Breeding Low Methanogenic Forages Utilizing Haplotype Variation.</title>
        <authorList>
            <person name="Kaur P."/>
            <person name="Appels R."/>
            <person name="Bayer P.E."/>
            <person name="Keeble-Gagnere G."/>
            <person name="Wang J."/>
            <person name="Hirakawa H."/>
            <person name="Shirasawa K."/>
            <person name="Vercoe P."/>
            <person name="Stefanova K."/>
            <person name="Durmic Z."/>
            <person name="Nichols P."/>
            <person name="Revell C."/>
            <person name="Isobe S.N."/>
            <person name="Edwards D."/>
            <person name="Erskine W."/>
        </authorList>
    </citation>
    <scope>NUCLEOTIDE SEQUENCE [LARGE SCALE GENOMIC DNA]</scope>
    <source>
        <strain evidence="5">cv. Daliak</strain>
    </source>
</reference>
<dbReference type="Gene3D" id="3.30.70.330">
    <property type="match status" value="1"/>
</dbReference>
<keyword evidence="5" id="KW-1185">Reference proteome</keyword>
<protein>
    <recommendedName>
        <fullName evidence="3">RRM domain-containing protein</fullName>
    </recommendedName>
</protein>